<sequence>MTRALTAIVTQMRREIDEMPAQMQVAVKYIIDHPAEFALNSIRTTTDRIGISSNVLIRLAQRMGYDSFDAFRRPFRNALTTDGEDRFGQDWLEHLKEQGQFGAAQARFAQNEINVVARSLRLMAPQLTEQAVAHIRSARRCYVTATRSSHALAYYFHYAARMAHPGLQLVPRHMGSAIDDLVEATAEDCLFAITVHPYSADTIQAMRYARDRSMRIVLLSDSEVIAPGVEPDVVLPVSTRTLHPFSSFSGAMAVLECLLGHLFDAGGETARERVDAYQKAREDTGAYWRPGVLPKLRKP</sequence>
<dbReference type="PANTHER" id="PTHR30514">
    <property type="entry name" value="GLUCOKINASE"/>
    <property type="match status" value="1"/>
</dbReference>
<dbReference type="InterPro" id="IPR000281">
    <property type="entry name" value="HTH_RpiR"/>
</dbReference>
<dbReference type="PANTHER" id="PTHR30514:SF18">
    <property type="entry name" value="RPIR-FAMILY TRANSCRIPTIONAL REGULATOR"/>
    <property type="match status" value="1"/>
</dbReference>
<dbReference type="Pfam" id="PF01380">
    <property type="entry name" value="SIS"/>
    <property type="match status" value="1"/>
</dbReference>
<proteinExistence type="predicted"/>
<keyword evidence="2" id="KW-0238">DNA-binding</keyword>
<evidence type="ECO:0000313" key="6">
    <source>
        <dbReference type="EMBL" id="NOD29710.1"/>
    </source>
</evidence>
<dbReference type="SUPFAM" id="SSF46689">
    <property type="entry name" value="Homeodomain-like"/>
    <property type="match status" value="1"/>
</dbReference>
<evidence type="ECO:0000256" key="2">
    <source>
        <dbReference type="ARBA" id="ARBA00023125"/>
    </source>
</evidence>
<organism evidence="6 7">
    <name type="scientific">Ruegeria atlantica</name>
    <dbReference type="NCBI Taxonomy" id="81569"/>
    <lineage>
        <taxon>Bacteria</taxon>
        <taxon>Pseudomonadati</taxon>
        <taxon>Pseudomonadota</taxon>
        <taxon>Alphaproteobacteria</taxon>
        <taxon>Rhodobacterales</taxon>
        <taxon>Roseobacteraceae</taxon>
        <taxon>Ruegeria</taxon>
    </lineage>
</organism>
<dbReference type="Gene3D" id="3.40.50.10490">
    <property type="entry name" value="Glucose-6-phosphate isomerase like protein, domain 1"/>
    <property type="match status" value="1"/>
</dbReference>
<dbReference type="PROSITE" id="PS51464">
    <property type="entry name" value="SIS"/>
    <property type="match status" value="1"/>
</dbReference>
<dbReference type="InterPro" id="IPR046348">
    <property type="entry name" value="SIS_dom_sf"/>
</dbReference>
<evidence type="ECO:0000256" key="1">
    <source>
        <dbReference type="ARBA" id="ARBA00023015"/>
    </source>
</evidence>
<dbReference type="InterPro" id="IPR001347">
    <property type="entry name" value="SIS_dom"/>
</dbReference>
<dbReference type="InterPro" id="IPR009057">
    <property type="entry name" value="Homeodomain-like_sf"/>
</dbReference>
<feature type="domain" description="SIS" evidence="5">
    <location>
        <begin position="131"/>
        <end position="268"/>
    </location>
</feature>
<dbReference type="InterPro" id="IPR047640">
    <property type="entry name" value="RpiR-like"/>
</dbReference>
<feature type="domain" description="HTH rpiR-type" evidence="4">
    <location>
        <begin position="6"/>
        <end position="82"/>
    </location>
</feature>
<reference evidence="6 7" key="1">
    <citation type="submission" date="2019-12" db="EMBL/GenBank/DDBJ databases">
        <title>Ruegeria JWLKs population differentiation of coral mucus and skeleton niches.</title>
        <authorList>
            <person name="Luo D."/>
        </authorList>
    </citation>
    <scope>NUCLEOTIDE SEQUENCE [LARGE SCALE GENOMIC DNA]</scope>
    <source>
        <strain evidence="6 7">HKCCD6238</strain>
    </source>
</reference>
<accession>A0ABX1W8T8</accession>
<evidence type="ECO:0000256" key="3">
    <source>
        <dbReference type="ARBA" id="ARBA00023163"/>
    </source>
</evidence>
<evidence type="ECO:0000313" key="7">
    <source>
        <dbReference type="Proteomes" id="UP000599383"/>
    </source>
</evidence>
<dbReference type="Proteomes" id="UP000599383">
    <property type="component" value="Unassembled WGS sequence"/>
</dbReference>
<keyword evidence="7" id="KW-1185">Reference proteome</keyword>
<dbReference type="PROSITE" id="PS51071">
    <property type="entry name" value="HTH_RPIR"/>
    <property type="match status" value="1"/>
</dbReference>
<gene>
    <name evidence="6" type="ORF">GS617_05470</name>
</gene>
<dbReference type="RefSeq" id="WP_171362940.1">
    <property type="nucleotide sequence ID" value="NZ_WVQY01000001.1"/>
</dbReference>
<name>A0ABX1W8T8_9RHOB</name>
<dbReference type="CDD" id="cd05013">
    <property type="entry name" value="SIS_RpiR"/>
    <property type="match status" value="1"/>
</dbReference>
<dbReference type="InterPro" id="IPR036388">
    <property type="entry name" value="WH-like_DNA-bd_sf"/>
</dbReference>
<dbReference type="EMBL" id="WVQY01000001">
    <property type="protein sequence ID" value="NOD29710.1"/>
    <property type="molecule type" value="Genomic_DNA"/>
</dbReference>
<keyword evidence="1" id="KW-0805">Transcription regulation</keyword>
<protein>
    <submittedName>
        <fullName evidence="6">SIS domain-containing protein</fullName>
    </submittedName>
</protein>
<dbReference type="Gene3D" id="1.10.10.10">
    <property type="entry name" value="Winged helix-like DNA-binding domain superfamily/Winged helix DNA-binding domain"/>
    <property type="match status" value="1"/>
</dbReference>
<evidence type="ECO:0000259" key="4">
    <source>
        <dbReference type="PROSITE" id="PS51071"/>
    </source>
</evidence>
<keyword evidence="3" id="KW-0804">Transcription</keyword>
<dbReference type="InterPro" id="IPR035472">
    <property type="entry name" value="RpiR-like_SIS"/>
</dbReference>
<dbReference type="SUPFAM" id="SSF53697">
    <property type="entry name" value="SIS domain"/>
    <property type="match status" value="1"/>
</dbReference>
<evidence type="ECO:0000259" key="5">
    <source>
        <dbReference type="PROSITE" id="PS51464"/>
    </source>
</evidence>
<comment type="caution">
    <text evidence="6">The sequence shown here is derived from an EMBL/GenBank/DDBJ whole genome shotgun (WGS) entry which is preliminary data.</text>
</comment>